<evidence type="ECO:0000256" key="16">
    <source>
        <dbReference type="SAM" id="MobiDB-lite"/>
    </source>
</evidence>
<dbReference type="GO" id="GO:0070530">
    <property type="term" value="F:K63-linked polyubiquitin modification-dependent protein binding"/>
    <property type="evidence" value="ECO:0007669"/>
    <property type="project" value="TreeGrafter"/>
</dbReference>
<dbReference type="CDD" id="cd22768">
    <property type="entry name" value="OTU_OTUD7"/>
    <property type="match status" value="1"/>
</dbReference>
<keyword evidence="7" id="KW-0597">Phosphoprotein</keyword>
<dbReference type="EC" id="3.4.19.12" evidence="5"/>
<evidence type="ECO:0000256" key="8">
    <source>
        <dbReference type="ARBA" id="ARBA00022670"/>
    </source>
</evidence>
<keyword evidence="12" id="KW-0378">Hydrolase</keyword>
<keyword evidence="9" id="KW-0479">Metal-binding</keyword>
<evidence type="ECO:0000256" key="10">
    <source>
        <dbReference type="ARBA" id="ARBA00022771"/>
    </source>
</evidence>
<feature type="domain" description="OTU" evidence="17">
    <location>
        <begin position="100"/>
        <end position="286"/>
    </location>
</feature>
<evidence type="ECO:0000256" key="4">
    <source>
        <dbReference type="ARBA" id="ARBA00005865"/>
    </source>
</evidence>
<comment type="similarity">
    <text evidence="4">Belongs to the peptidase C64 family.</text>
</comment>
<dbReference type="GO" id="GO:0008270">
    <property type="term" value="F:zinc ion binding"/>
    <property type="evidence" value="ECO:0007669"/>
    <property type="project" value="UniProtKB-KW"/>
</dbReference>
<evidence type="ECO:0000256" key="3">
    <source>
        <dbReference type="ARBA" id="ARBA00004496"/>
    </source>
</evidence>
<evidence type="ECO:0000256" key="7">
    <source>
        <dbReference type="ARBA" id="ARBA00022553"/>
    </source>
</evidence>
<feature type="compositionally biased region" description="Polar residues" evidence="16">
    <location>
        <begin position="623"/>
        <end position="641"/>
    </location>
</feature>
<keyword evidence="11" id="KW-0833">Ubl conjugation pathway</keyword>
<evidence type="ECO:0000313" key="19">
    <source>
        <dbReference type="EMBL" id="CAD7570497.1"/>
    </source>
</evidence>
<evidence type="ECO:0000256" key="2">
    <source>
        <dbReference type="ARBA" id="ARBA00004123"/>
    </source>
</evidence>
<feature type="region of interest" description="Disordered" evidence="16">
    <location>
        <begin position="464"/>
        <end position="487"/>
    </location>
</feature>
<dbReference type="SMART" id="SM00259">
    <property type="entry name" value="ZnF_A20"/>
    <property type="match status" value="2"/>
</dbReference>
<dbReference type="PROSITE" id="PS50802">
    <property type="entry name" value="OTU"/>
    <property type="match status" value="1"/>
</dbReference>
<protein>
    <recommendedName>
        <fullName evidence="5">ubiquitinyl hydrolase 1</fullName>
        <ecNumber evidence="5">3.4.19.12</ecNumber>
    </recommendedName>
</protein>
<keyword evidence="6" id="KW-0963">Cytoplasm</keyword>
<evidence type="ECO:0000259" key="17">
    <source>
        <dbReference type="PROSITE" id="PS50802"/>
    </source>
</evidence>
<evidence type="ECO:0000256" key="12">
    <source>
        <dbReference type="ARBA" id="ARBA00022801"/>
    </source>
</evidence>
<dbReference type="Pfam" id="PF02338">
    <property type="entry name" value="OTU"/>
    <property type="match status" value="1"/>
</dbReference>
<dbReference type="InterPro" id="IPR002653">
    <property type="entry name" value="Znf_A20"/>
</dbReference>
<dbReference type="PANTHER" id="PTHR13367">
    <property type="entry name" value="UBIQUITIN THIOESTERASE"/>
    <property type="match status" value="1"/>
</dbReference>
<evidence type="ECO:0000256" key="15">
    <source>
        <dbReference type="ARBA" id="ARBA00023242"/>
    </source>
</evidence>
<sequence length="888" mass="99620">MGSIPPHLVVKKLTRGISRATDNVNLVSRARSNIESNVCNVNQFFIETPVSTFTLPDLTIYPEDFRGFLEKDLIEMSMLVSLEQGGRLNWWADSGACQRLWPLATTGDGNCLLHAASLGMWGFHDRLLTLRKALYGFMTSGCSRQALWRRWRWQQTQLNAEAGFVYSEEEWLKEWDSIVNMASTEPRQHQGARRRSMIIDKNLDEVHENATYESLEEIHVLALAHVLRRPIIVIADLMLKDINGEDMAPIPFGGIYLPLECSPGDCHRSPLVLTYDAAHFSSLVVMERESLMDKVPQPPDVEAEAKGDLTFDFDFGLFVSAMIPLTDSDHVLLPIQFLVDPGEHFVWGLDDTNLHTAQKLTLDEKEKLSLLHEYLDVVHVSIPLTPCAEESSDPPILEQDSRVSDEDDIEKKFSEIVDSEINSETNPTFTNNKSKAAKQLQSVAKQFGSIGKSVSKKLKKNLGSITKMTRSNSQKKSSVRQTTKTTSSLSRSQDYLLCASLHTEKRHEYQEEMVRNYLQSAQIRFYRDKEMKQKQAEERKWNEELKLKEIASLECPSKCINPSCDQLGTAITSYMCRSCFEKQRDQELTTTINSPTFHRASADNSINDMNGAPRYGTGKSRFYTESDSNSHNTISRLPTTRAGSNMDHTLYLSKSTFYNDSACPTGVDTRGNFVSSHNQHPLITSKSEQLSNVSEEHTSSSKRPLVGRYSFGYSYVPSQDPSAIVNNGGSRINTGPAPRLHSYNMARVWENTAGGQPNKYSARGQHELQQNTTDQSPICNNFDTKFSMRVVGGSAPQNTTITSRNVAVATLNPQSGSDLPNVERVNRPASDICSRVSGGVILPIAGTQPCRTNNCKFFGSKDSDFYCSKCFKEALHSVTSLRVQEMKR</sequence>
<organism evidence="19">
    <name type="scientific">Timema californicum</name>
    <name type="common">California timema</name>
    <name type="synonym">Walking stick</name>
    <dbReference type="NCBI Taxonomy" id="61474"/>
    <lineage>
        <taxon>Eukaryota</taxon>
        <taxon>Metazoa</taxon>
        <taxon>Ecdysozoa</taxon>
        <taxon>Arthropoda</taxon>
        <taxon>Hexapoda</taxon>
        <taxon>Insecta</taxon>
        <taxon>Pterygota</taxon>
        <taxon>Neoptera</taxon>
        <taxon>Polyneoptera</taxon>
        <taxon>Phasmatodea</taxon>
        <taxon>Timematodea</taxon>
        <taxon>Timematoidea</taxon>
        <taxon>Timematidae</taxon>
        <taxon>Timema</taxon>
    </lineage>
</organism>
<reference evidence="19" key="1">
    <citation type="submission" date="2020-11" db="EMBL/GenBank/DDBJ databases">
        <authorList>
            <person name="Tran Van P."/>
        </authorList>
    </citation>
    <scope>NUCLEOTIDE SEQUENCE</scope>
</reference>
<dbReference type="Gene3D" id="1.20.5.4770">
    <property type="match status" value="1"/>
</dbReference>
<dbReference type="PROSITE" id="PS51036">
    <property type="entry name" value="ZF_A20"/>
    <property type="match status" value="1"/>
</dbReference>
<evidence type="ECO:0000256" key="6">
    <source>
        <dbReference type="ARBA" id="ARBA00022490"/>
    </source>
</evidence>
<evidence type="ECO:0000259" key="18">
    <source>
        <dbReference type="PROSITE" id="PS51036"/>
    </source>
</evidence>
<dbReference type="GO" id="GO:0070536">
    <property type="term" value="P:protein K63-linked deubiquitination"/>
    <property type="evidence" value="ECO:0007669"/>
    <property type="project" value="TreeGrafter"/>
</dbReference>
<keyword evidence="8" id="KW-0645">Protease</keyword>
<dbReference type="GO" id="GO:0003677">
    <property type="term" value="F:DNA binding"/>
    <property type="evidence" value="ECO:0007669"/>
    <property type="project" value="InterPro"/>
</dbReference>
<dbReference type="GO" id="GO:0005737">
    <property type="term" value="C:cytoplasm"/>
    <property type="evidence" value="ECO:0007669"/>
    <property type="project" value="UniProtKB-SubCell"/>
</dbReference>
<dbReference type="GO" id="GO:0071947">
    <property type="term" value="P:protein deubiquitination involved in ubiquitin-dependent protein catabolic process"/>
    <property type="evidence" value="ECO:0007669"/>
    <property type="project" value="TreeGrafter"/>
</dbReference>
<gene>
    <name evidence="19" type="ORF">TCMB3V08_LOCUS3202</name>
</gene>
<dbReference type="Pfam" id="PF01754">
    <property type="entry name" value="zf-A20"/>
    <property type="match status" value="1"/>
</dbReference>
<name>A0A7R9J191_TIMCA</name>
<dbReference type="GO" id="GO:0035871">
    <property type="term" value="P:protein K11-linked deubiquitination"/>
    <property type="evidence" value="ECO:0007669"/>
    <property type="project" value="TreeGrafter"/>
</dbReference>
<accession>A0A7R9J191</accession>
<dbReference type="InterPro" id="IPR051346">
    <property type="entry name" value="OTU_Deubiquitinase"/>
</dbReference>
<evidence type="ECO:0000256" key="9">
    <source>
        <dbReference type="ARBA" id="ARBA00022723"/>
    </source>
</evidence>
<evidence type="ECO:0000256" key="11">
    <source>
        <dbReference type="ARBA" id="ARBA00022786"/>
    </source>
</evidence>
<evidence type="ECO:0000256" key="13">
    <source>
        <dbReference type="ARBA" id="ARBA00022807"/>
    </source>
</evidence>
<feature type="region of interest" description="Disordered" evidence="16">
    <location>
        <begin position="621"/>
        <end position="641"/>
    </location>
</feature>
<comment type="catalytic activity">
    <reaction evidence="1">
        <text>Thiol-dependent hydrolysis of ester, thioester, amide, peptide and isopeptide bonds formed by the C-terminal Gly of ubiquitin (a 76-residue protein attached to proteins as an intracellular targeting signal).</text>
        <dbReference type="EC" id="3.4.19.12"/>
    </reaction>
</comment>
<comment type="subcellular location">
    <subcellularLocation>
        <location evidence="3">Cytoplasm</location>
    </subcellularLocation>
    <subcellularLocation>
        <location evidence="2">Nucleus</location>
    </subcellularLocation>
</comment>
<proteinExistence type="inferred from homology"/>
<feature type="domain" description="A20-type" evidence="18">
    <location>
        <begin position="844"/>
        <end position="879"/>
    </location>
</feature>
<dbReference type="EMBL" id="OE180084">
    <property type="protein sequence ID" value="CAD7570497.1"/>
    <property type="molecule type" value="Genomic_DNA"/>
</dbReference>
<dbReference type="PANTHER" id="PTHR13367:SF27">
    <property type="entry name" value="OTU DOMAIN-CONTAINING PROTEIN"/>
    <property type="match status" value="1"/>
</dbReference>
<dbReference type="AlphaFoldDB" id="A0A7R9J191"/>
<dbReference type="InterPro" id="IPR003323">
    <property type="entry name" value="OTU_dom"/>
</dbReference>
<evidence type="ECO:0000256" key="14">
    <source>
        <dbReference type="ARBA" id="ARBA00022833"/>
    </source>
</evidence>
<evidence type="ECO:0000256" key="1">
    <source>
        <dbReference type="ARBA" id="ARBA00000707"/>
    </source>
</evidence>
<keyword evidence="15" id="KW-0539">Nucleus</keyword>
<dbReference type="GO" id="GO:0005634">
    <property type="term" value="C:nucleus"/>
    <property type="evidence" value="ECO:0007669"/>
    <property type="project" value="UniProtKB-SubCell"/>
</dbReference>
<dbReference type="GO" id="GO:0004843">
    <property type="term" value="F:cysteine-type deubiquitinase activity"/>
    <property type="evidence" value="ECO:0007669"/>
    <property type="project" value="UniProtKB-EC"/>
</dbReference>
<dbReference type="GO" id="GO:0071108">
    <property type="term" value="P:protein K48-linked deubiquitination"/>
    <property type="evidence" value="ECO:0007669"/>
    <property type="project" value="TreeGrafter"/>
</dbReference>
<keyword evidence="13" id="KW-0788">Thiol protease</keyword>
<keyword evidence="10" id="KW-0863">Zinc-finger</keyword>
<evidence type="ECO:0000256" key="5">
    <source>
        <dbReference type="ARBA" id="ARBA00012759"/>
    </source>
</evidence>
<keyword evidence="14" id="KW-0862">Zinc</keyword>